<comment type="caution">
    <text evidence="4">The sequence shown here is derived from an EMBL/GenBank/DDBJ whole genome shotgun (WGS) entry which is preliminary data.</text>
</comment>
<reference evidence="4 5" key="1">
    <citation type="submission" date="2016-06" db="EMBL/GenBank/DDBJ databases">
        <title>First insights into the genetic diversity and population structure of in the Bacillus cereus group bacteria from diverse marine environments.</title>
        <authorList>
            <person name="Liu Y."/>
            <person name="Lai Q."/>
            <person name="Shao Z."/>
        </authorList>
    </citation>
    <scope>NUCLEOTIDE SEQUENCE [LARGE SCALE GENOMIC DNA]</scope>
    <source>
        <strain evidence="4 5">NH24A2</strain>
    </source>
</reference>
<feature type="transmembrane region" description="Helical" evidence="1">
    <location>
        <begin position="27"/>
        <end position="52"/>
    </location>
</feature>
<dbReference type="GeneID" id="87591683"/>
<keyword evidence="1" id="KW-1133">Transmembrane helix</keyword>
<dbReference type="InterPro" id="IPR029101">
    <property type="entry name" value="Sigma_reg_N"/>
</dbReference>
<dbReference type="EMBL" id="MAOI01000065">
    <property type="protein sequence ID" value="OJD80698.1"/>
    <property type="molecule type" value="Genomic_DNA"/>
</dbReference>
<dbReference type="Pfam" id="PF13791">
    <property type="entry name" value="Sigma_reg_C"/>
    <property type="match status" value="1"/>
</dbReference>
<evidence type="ECO:0000256" key="1">
    <source>
        <dbReference type="SAM" id="Phobius"/>
    </source>
</evidence>
<organism evidence="4 5">
    <name type="scientific">Bacillus paramycoides</name>
    <dbReference type="NCBI Taxonomy" id="2026194"/>
    <lineage>
        <taxon>Bacteria</taxon>
        <taxon>Bacillati</taxon>
        <taxon>Bacillota</taxon>
        <taxon>Bacilli</taxon>
        <taxon>Bacillales</taxon>
        <taxon>Bacillaceae</taxon>
        <taxon>Bacillus</taxon>
        <taxon>Bacillus cereus group</taxon>
    </lineage>
</organism>
<dbReference type="AlphaFoldDB" id="A0A1J9UVE9"/>
<evidence type="ECO:0000313" key="5">
    <source>
        <dbReference type="Proteomes" id="UP000182788"/>
    </source>
</evidence>
<keyword evidence="1" id="KW-0812">Transmembrane</keyword>
<evidence type="ECO:0000313" key="4">
    <source>
        <dbReference type="EMBL" id="OJD80698.1"/>
    </source>
</evidence>
<sequence>MSRKDFDLNMDDKQMKTLMKRAKRKQLFRNFVISIFASTLVIVGSFTLIVYLKQKNFNEMEKRVFAEQTVTGPNIKFYSHRKLNMGLMSDSIMYSSYKNISGQPVKWIDEIYEYDVWGYMSRSHNGNTHLEEELSNIDEAETLQDYNIQTMQREMRFYLPFMKYVNYANDLNQIGDLKNKVAEVALSFDKAYTMDEIMRILPKGVQPVWFWVDTYNEKKRDEYVGLTDPKTGAVLNAEKSTLVYGFTGSYAKKEEEIKMDFERHSKEFMGAMKTLAEDERHMDNAKDSYKEIKNTKPKDLPIYGVVVTGKIENLQSLQGAPYIKAAVRGVTVEKY</sequence>
<evidence type="ECO:0000259" key="2">
    <source>
        <dbReference type="Pfam" id="PF13791"/>
    </source>
</evidence>
<dbReference type="Proteomes" id="UP000182788">
    <property type="component" value="Unassembled WGS sequence"/>
</dbReference>
<feature type="domain" description="Sigma factor regulator N-terminal" evidence="3">
    <location>
        <begin position="16"/>
        <end position="104"/>
    </location>
</feature>
<feature type="domain" description="Sigma factor regulator C-terminal" evidence="2">
    <location>
        <begin position="178"/>
        <end position="326"/>
    </location>
</feature>
<accession>A0A1J9UVE9</accession>
<dbReference type="RefSeq" id="WP_071718461.1">
    <property type="nucleotide sequence ID" value="NZ_CBCSHB010000011.1"/>
</dbReference>
<gene>
    <name evidence="4" type="ORF">BAU28_09505</name>
</gene>
<dbReference type="InterPro" id="IPR025672">
    <property type="entry name" value="Sigma_reg_C_dom"/>
</dbReference>
<protein>
    <submittedName>
        <fullName evidence="4">Uncharacterized protein</fullName>
    </submittedName>
</protein>
<evidence type="ECO:0000259" key="3">
    <source>
        <dbReference type="Pfam" id="PF13800"/>
    </source>
</evidence>
<dbReference type="Pfam" id="PF13800">
    <property type="entry name" value="Sigma_reg_N"/>
    <property type="match status" value="1"/>
</dbReference>
<name>A0A1J9UVE9_9BACI</name>
<proteinExistence type="predicted"/>
<keyword evidence="1" id="KW-0472">Membrane</keyword>